<evidence type="ECO:0000256" key="5">
    <source>
        <dbReference type="ARBA" id="ARBA00022807"/>
    </source>
</evidence>
<gene>
    <name evidence="8" type="ORF">SPOG_03057</name>
</gene>
<keyword evidence="5 6" id="KW-0788">Thiol protease</keyword>
<dbReference type="eggNOG" id="KOG1871">
    <property type="taxonomic scope" value="Eukaryota"/>
</dbReference>
<dbReference type="RefSeq" id="XP_013021170.1">
    <property type="nucleotide sequence ID" value="XM_013165716.1"/>
</dbReference>
<dbReference type="PROSITE" id="PS00972">
    <property type="entry name" value="USP_1"/>
    <property type="match status" value="1"/>
</dbReference>
<evidence type="ECO:0000256" key="3">
    <source>
        <dbReference type="ARBA" id="ARBA00022786"/>
    </source>
</evidence>
<feature type="domain" description="USP" evidence="7">
    <location>
        <begin position="135"/>
        <end position="507"/>
    </location>
</feature>
<dbReference type="OrthoDB" id="429671at2759"/>
<evidence type="ECO:0000256" key="6">
    <source>
        <dbReference type="RuleBase" id="RU366025"/>
    </source>
</evidence>
<keyword evidence="3 6" id="KW-0833">Ubl conjugation pathway</keyword>
<dbReference type="EMBL" id="KE546988">
    <property type="protein sequence ID" value="EPY53710.1"/>
    <property type="molecule type" value="Genomic_DNA"/>
</dbReference>
<dbReference type="GO" id="GO:0005634">
    <property type="term" value="C:nucleus"/>
    <property type="evidence" value="ECO:0007669"/>
    <property type="project" value="TreeGrafter"/>
</dbReference>
<dbReference type="HOGENOM" id="CLU_008279_7_2_1"/>
<dbReference type="GO" id="GO:0004843">
    <property type="term" value="F:cysteine-type deubiquitinase activity"/>
    <property type="evidence" value="ECO:0007669"/>
    <property type="project" value="UniProtKB-UniRule"/>
</dbReference>
<evidence type="ECO:0000256" key="1">
    <source>
        <dbReference type="ARBA" id="ARBA00000707"/>
    </source>
</evidence>
<protein>
    <recommendedName>
        <fullName evidence="6">Ubiquitin carboxyl-terminal hydrolase</fullName>
        <ecNumber evidence="6">3.4.19.12</ecNumber>
    </recommendedName>
</protein>
<evidence type="ECO:0000256" key="4">
    <source>
        <dbReference type="ARBA" id="ARBA00022801"/>
    </source>
</evidence>
<keyword evidence="9" id="KW-1185">Reference proteome</keyword>
<dbReference type="GO" id="GO:0005829">
    <property type="term" value="C:cytosol"/>
    <property type="evidence" value="ECO:0007669"/>
    <property type="project" value="TreeGrafter"/>
</dbReference>
<dbReference type="EC" id="3.4.19.12" evidence="6"/>
<keyword evidence="4 6" id="KW-0378">Hydrolase</keyword>
<dbReference type="PROSITE" id="PS50235">
    <property type="entry name" value="USP_3"/>
    <property type="match status" value="1"/>
</dbReference>
<dbReference type="InterPro" id="IPR028889">
    <property type="entry name" value="USP"/>
</dbReference>
<accession>S9W748</accession>
<organism evidence="8 9">
    <name type="scientific">Schizosaccharomyces cryophilus (strain OY26 / ATCC MYA-4695 / CBS 11777 / NBRC 106824 / NRRL Y48691)</name>
    <name type="common">Fission yeast</name>
    <dbReference type="NCBI Taxonomy" id="653667"/>
    <lineage>
        <taxon>Eukaryota</taxon>
        <taxon>Fungi</taxon>
        <taxon>Dikarya</taxon>
        <taxon>Ascomycota</taxon>
        <taxon>Taphrinomycotina</taxon>
        <taxon>Schizosaccharomycetes</taxon>
        <taxon>Schizosaccharomycetales</taxon>
        <taxon>Schizosaccharomycetaceae</taxon>
        <taxon>Schizosaccharomyces</taxon>
    </lineage>
</organism>
<dbReference type="InterPro" id="IPR018200">
    <property type="entry name" value="USP_CS"/>
</dbReference>
<dbReference type="InterPro" id="IPR001394">
    <property type="entry name" value="Peptidase_C19_UCH"/>
</dbReference>
<evidence type="ECO:0000259" key="7">
    <source>
        <dbReference type="PROSITE" id="PS50235"/>
    </source>
</evidence>
<dbReference type="PANTHER" id="PTHR24006">
    <property type="entry name" value="UBIQUITIN CARBOXYL-TERMINAL HYDROLASE"/>
    <property type="match status" value="1"/>
</dbReference>
<dbReference type="GeneID" id="25037376"/>
<dbReference type="OMA" id="TATKQMY"/>
<dbReference type="AlphaFoldDB" id="S9W748"/>
<name>S9W748_SCHCR</name>
<dbReference type="SUPFAM" id="SSF54001">
    <property type="entry name" value="Cysteine proteinases"/>
    <property type="match status" value="1"/>
</dbReference>
<keyword evidence="2 6" id="KW-0645">Protease</keyword>
<dbReference type="GO" id="GO:0016579">
    <property type="term" value="P:protein deubiquitination"/>
    <property type="evidence" value="ECO:0007669"/>
    <property type="project" value="InterPro"/>
</dbReference>
<evidence type="ECO:0000313" key="8">
    <source>
        <dbReference type="EMBL" id="EPY53710.1"/>
    </source>
</evidence>
<dbReference type="Pfam" id="PF00443">
    <property type="entry name" value="UCH"/>
    <property type="match status" value="1"/>
</dbReference>
<dbReference type="Proteomes" id="UP000015464">
    <property type="component" value="Unassembled WGS sequence"/>
</dbReference>
<proteinExistence type="inferred from homology"/>
<reference evidence="8 9" key="1">
    <citation type="journal article" date="2011" name="Science">
        <title>Comparative functional genomics of the fission yeasts.</title>
        <authorList>
            <person name="Rhind N."/>
            <person name="Chen Z."/>
            <person name="Yassour M."/>
            <person name="Thompson D.A."/>
            <person name="Haas B.J."/>
            <person name="Habib N."/>
            <person name="Wapinski I."/>
            <person name="Roy S."/>
            <person name="Lin M.F."/>
            <person name="Heiman D.I."/>
            <person name="Young S.K."/>
            <person name="Furuya K."/>
            <person name="Guo Y."/>
            <person name="Pidoux A."/>
            <person name="Chen H.M."/>
            <person name="Robbertse B."/>
            <person name="Goldberg J.M."/>
            <person name="Aoki K."/>
            <person name="Bayne E.H."/>
            <person name="Berlin A.M."/>
            <person name="Desjardins C.A."/>
            <person name="Dobbs E."/>
            <person name="Dukaj L."/>
            <person name="Fan L."/>
            <person name="FitzGerald M.G."/>
            <person name="French C."/>
            <person name="Gujja S."/>
            <person name="Hansen K."/>
            <person name="Keifenheim D."/>
            <person name="Levin J.Z."/>
            <person name="Mosher R.A."/>
            <person name="Mueller C.A."/>
            <person name="Pfiffner J."/>
            <person name="Priest M."/>
            <person name="Russ C."/>
            <person name="Smialowska A."/>
            <person name="Swoboda P."/>
            <person name="Sykes S.M."/>
            <person name="Vaughn M."/>
            <person name="Vengrova S."/>
            <person name="Yoder R."/>
            <person name="Zeng Q."/>
            <person name="Allshire R."/>
            <person name="Baulcombe D."/>
            <person name="Birren B.W."/>
            <person name="Brown W."/>
            <person name="Ekwall K."/>
            <person name="Kellis M."/>
            <person name="Leatherwood J."/>
            <person name="Levin H."/>
            <person name="Margalit H."/>
            <person name="Martienssen R."/>
            <person name="Nieduszynski C.A."/>
            <person name="Spatafora J.W."/>
            <person name="Friedman N."/>
            <person name="Dalgaard J.Z."/>
            <person name="Baumann P."/>
            <person name="Niki H."/>
            <person name="Regev A."/>
            <person name="Nusbaum C."/>
        </authorList>
    </citation>
    <scope>NUCLEOTIDE SEQUENCE [LARGE SCALE GENOMIC DNA]</scope>
    <source>
        <strain evidence="9">OY26 / ATCC MYA-4695 / CBS 11777 / NBRC 106824 / NRRL Y48691</strain>
    </source>
</reference>
<evidence type="ECO:0000313" key="9">
    <source>
        <dbReference type="Proteomes" id="UP000015464"/>
    </source>
</evidence>
<dbReference type="GO" id="GO:0006508">
    <property type="term" value="P:proteolysis"/>
    <property type="evidence" value="ECO:0007669"/>
    <property type="project" value="UniProtKB-KW"/>
</dbReference>
<evidence type="ECO:0000256" key="2">
    <source>
        <dbReference type="ARBA" id="ARBA00022670"/>
    </source>
</evidence>
<dbReference type="STRING" id="653667.S9W748"/>
<dbReference type="PANTHER" id="PTHR24006:SF687">
    <property type="entry name" value="UBIQUITIN CARBOXYL-TERMINAL HYDROLASE 10"/>
    <property type="match status" value="1"/>
</dbReference>
<dbReference type="Gene3D" id="3.90.70.10">
    <property type="entry name" value="Cysteine proteinases"/>
    <property type="match status" value="1"/>
</dbReference>
<dbReference type="CDD" id="cd02257">
    <property type="entry name" value="Peptidase_C19"/>
    <property type="match status" value="1"/>
</dbReference>
<dbReference type="InterPro" id="IPR050164">
    <property type="entry name" value="Peptidase_C19"/>
</dbReference>
<dbReference type="PROSITE" id="PS00973">
    <property type="entry name" value="USP_2"/>
    <property type="match status" value="1"/>
</dbReference>
<dbReference type="InterPro" id="IPR038765">
    <property type="entry name" value="Papain-like_cys_pep_sf"/>
</dbReference>
<comment type="catalytic activity">
    <reaction evidence="1 6">
        <text>Thiol-dependent hydrolysis of ester, thioester, amide, peptide and isopeptide bonds formed by the C-terminal Gly of ubiquitin (a 76-residue protein attached to proteins as an intracellular targeting signal).</text>
        <dbReference type="EC" id="3.4.19.12"/>
    </reaction>
</comment>
<comment type="similarity">
    <text evidence="6">Belongs to the peptidase C19 family.</text>
</comment>
<sequence>MRDLKSATDTAPIDNLHPRGGFHINSLLPWYSCKKSEFPRRKPRKFRAPKQELSNPVQINKSVGKVKATPSKPKSWSAVVKKHVRVPSSHEVSPAVSASYTSAAATEKKSANAAFAQLIETFQPDFQAKVVIQPRGFINTGNICFMNSILQALLYCVPFFNLLKLINKTVPYNFEKTTPLIESTTLFLNDFKQKWDKDEEQGESLLPEVVYSSTKGNPRFEILQSGEQEDAEEFLNLFLNELHEEFLNEYKTYQQKKGNKTDEETVKFVNGIANDSESKDESSGWTEVGKNKKPVIARSATIERSPISQIFGGQLRSTLRVPNQRDSVLLEPFQPLQLDIQSDDILSVTDTLEKMTEPEVLPEWPSSKGNVTATKQMYIESLPPVLILHLKRFFYDIAGGTQKNYKPVAYPADLTIPQSVFSPSIRGTVPIEYSLNAVVYHHGISASGGHYTVDVKQHDGGGWIRIDDTHIHKIRVSDVEIPKAAVENGSYGASSDKVAYLLFYTRKN</sequence>